<dbReference type="AlphaFoldDB" id="A0A0D8ZQU4"/>
<evidence type="ECO:0000313" key="1">
    <source>
        <dbReference type="EMBL" id="KJH69596.1"/>
    </source>
</evidence>
<organism evidence="1 2">
    <name type="scientific">Aliterella atlantica CENA595</name>
    <dbReference type="NCBI Taxonomy" id="1618023"/>
    <lineage>
        <taxon>Bacteria</taxon>
        <taxon>Bacillati</taxon>
        <taxon>Cyanobacteriota</taxon>
        <taxon>Cyanophyceae</taxon>
        <taxon>Chroococcidiopsidales</taxon>
        <taxon>Aliterellaceae</taxon>
        <taxon>Aliterella</taxon>
    </lineage>
</organism>
<proteinExistence type="predicted"/>
<dbReference type="EMBL" id="JYON01000038">
    <property type="protein sequence ID" value="KJH69596.1"/>
    <property type="molecule type" value="Genomic_DNA"/>
</dbReference>
<dbReference type="OrthoDB" id="26670at2"/>
<gene>
    <name evidence="1" type="ORF">UH38_22940</name>
</gene>
<reference evidence="1 2" key="1">
    <citation type="submission" date="2015-02" db="EMBL/GenBank/DDBJ databases">
        <title>Draft genome of a novel marine cyanobacterium (Chroococcales) isolated from South Atlantic Ocean.</title>
        <authorList>
            <person name="Rigonato J."/>
            <person name="Alvarenga D.O."/>
            <person name="Branco L.H."/>
            <person name="Varani A.M."/>
            <person name="Brandini F.P."/>
            <person name="Fiore M.F."/>
        </authorList>
    </citation>
    <scope>NUCLEOTIDE SEQUENCE [LARGE SCALE GENOMIC DNA]</scope>
    <source>
        <strain evidence="1 2">CENA595</strain>
    </source>
</reference>
<keyword evidence="2" id="KW-1185">Reference proteome</keyword>
<comment type="caution">
    <text evidence="1">The sequence shown here is derived from an EMBL/GenBank/DDBJ whole genome shotgun (WGS) entry which is preliminary data.</text>
</comment>
<dbReference type="RefSeq" id="WP_045057032.1">
    <property type="nucleotide sequence ID" value="NZ_CAWMDP010000039.1"/>
</dbReference>
<name>A0A0D8ZQU4_9CYAN</name>
<accession>A0A0D8ZQU4</accession>
<sequence>METKKLRSHIGADGVLQIQTFTALKDTLVEVVVIVQPLPDTEAALAEEAQSRCNAWGKKVTKESIGNAIAKMQQLRREVALDKMSVRSMIDEGRRF</sequence>
<evidence type="ECO:0000313" key="2">
    <source>
        <dbReference type="Proteomes" id="UP000032452"/>
    </source>
</evidence>
<dbReference type="STRING" id="1618023.UH38_22940"/>
<protein>
    <submittedName>
        <fullName evidence="1">Uncharacterized protein</fullName>
    </submittedName>
</protein>
<dbReference type="Proteomes" id="UP000032452">
    <property type="component" value="Unassembled WGS sequence"/>
</dbReference>